<name>A0A6C0HXM8_9ZZZZ</name>
<dbReference type="GO" id="GO:0005524">
    <property type="term" value="F:ATP binding"/>
    <property type="evidence" value="ECO:0007669"/>
    <property type="project" value="UniProtKB-KW"/>
</dbReference>
<dbReference type="AlphaFoldDB" id="A0A6C0HXM8"/>
<evidence type="ECO:0000313" key="8">
    <source>
        <dbReference type="EMBL" id="QHT85259.1"/>
    </source>
</evidence>
<keyword evidence="6" id="KW-0418">Kinase</keyword>
<protein>
    <recommendedName>
        <fullName evidence="2">thymidine kinase</fullName>
        <ecNumber evidence="2">2.7.1.21</ecNumber>
    </recommendedName>
</protein>
<dbReference type="Gene3D" id="3.40.50.300">
    <property type="entry name" value="P-loop containing nucleotide triphosphate hydrolases"/>
    <property type="match status" value="1"/>
</dbReference>
<proteinExistence type="inferred from homology"/>
<sequence length="166" mass="18545">MLSLTLGCMFSGKTTALIQNKVEGVHMILDYDTSDATSYSISLLHSHDGDMVHCIKTKALMSIDISTADIISINEAQFFPDLVSFVQDALKQRKRVYVYGLDGDFQQKPFGDILSLIPFADSYTKLYARCVCGARAPFSKRTSTNTLQYAPHDTYRPSCRDCLTHV</sequence>
<dbReference type="EC" id="2.7.1.21" evidence="2"/>
<dbReference type="GO" id="GO:0046104">
    <property type="term" value="P:thymidine metabolic process"/>
    <property type="evidence" value="ECO:0007669"/>
    <property type="project" value="TreeGrafter"/>
</dbReference>
<dbReference type="InterPro" id="IPR001267">
    <property type="entry name" value="Thymidine_kinase"/>
</dbReference>
<evidence type="ECO:0000256" key="7">
    <source>
        <dbReference type="ARBA" id="ARBA00022840"/>
    </source>
</evidence>
<evidence type="ECO:0000256" key="1">
    <source>
        <dbReference type="ARBA" id="ARBA00007587"/>
    </source>
</evidence>
<dbReference type="InterPro" id="IPR027417">
    <property type="entry name" value="P-loop_NTPase"/>
</dbReference>
<keyword evidence="5" id="KW-0547">Nucleotide-binding</keyword>
<evidence type="ECO:0000256" key="5">
    <source>
        <dbReference type="ARBA" id="ARBA00022741"/>
    </source>
</evidence>
<dbReference type="Pfam" id="PF00265">
    <property type="entry name" value="TK"/>
    <property type="match status" value="1"/>
</dbReference>
<reference evidence="8" key="1">
    <citation type="journal article" date="2020" name="Nature">
        <title>Giant virus diversity and host interactions through global metagenomics.</title>
        <authorList>
            <person name="Schulz F."/>
            <person name="Roux S."/>
            <person name="Paez-Espino D."/>
            <person name="Jungbluth S."/>
            <person name="Walsh D.A."/>
            <person name="Denef V.J."/>
            <person name="McMahon K.D."/>
            <person name="Konstantinidis K.T."/>
            <person name="Eloe-Fadrosh E.A."/>
            <person name="Kyrpides N.C."/>
            <person name="Woyke T."/>
        </authorList>
    </citation>
    <scope>NUCLEOTIDE SEQUENCE</scope>
    <source>
        <strain evidence="8">GVMAG-M-3300023184-17</strain>
    </source>
</reference>
<evidence type="ECO:0000256" key="3">
    <source>
        <dbReference type="ARBA" id="ARBA00022634"/>
    </source>
</evidence>
<dbReference type="EMBL" id="MN740041">
    <property type="protein sequence ID" value="QHT85259.1"/>
    <property type="molecule type" value="Genomic_DNA"/>
</dbReference>
<dbReference type="PANTHER" id="PTHR11441">
    <property type="entry name" value="THYMIDINE KINASE"/>
    <property type="match status" value="1"/>
</dbReference>
<organism evidence="8">
    <name type="scientific">viral metagenome</name>
    <dbReference type="NCBI Taxonomy" id="1070528"/>
    <lineage>
        <taxon>unclassified sequences</taxon>
        <taxon>metagenomes</taxon>
        <taxon>organismal metagenomes</taxon>
    </lineage>
</organism>
<dbReference type="GO" id="GO:0071897">
    <property type="term" value="P:DNA biosynthetic process"/>
    <property type="evidence" value="ECO:0007669"/>
    <property type="project" value="UniProtKB-KW"/>
</dbReference>
<dbReference type="SUPFAM" id="SSF52540">
    <property type="entry name" value="P-loop containing nucleoside triphosphate hydrolases"/>
    <property type="match status" value="1"/>
</dbReference>
<keyword evidence="4" id="KW-0808">Transferase</keyword>
<comment type="similarity">
    <text evidence="1">Belongs to the thymidine kinase family.</text>
</comment>
<evidence type="ECO:0000256" key="4">
    <source>
        <dbReference type="ARBA" id="ARBA00022679"/>
    </source>
</evidence>
<dbReference type="PANTHER" id="PTHR11441:SF0">
    <property type="entry name" value="THYMIDINE KINASE, CYTOSOLIC"/>
    <property type="match status" value="1"/>
</dbReference>
<dbReference type="GO" id="GO:0004797">
    <property type="term" value="F:thymidine kinase activity"/>
    <property type="evidence" value="ECO:0007669"/>
    <property type="project" value="UniProtKB-EC"/>
</dbReference>
<keyword evidence="7" id="KW-0067">ATP-binding</keyword>
<dbReference type="PIRSF" id="PIRSF035805">
    <property type="entry name" value="TK_cell"/>
    <property type="match status" value="1"/>
</dbReference>
<evidence type="ECO:0000256" key="6">
    <source>
        <dbReference type="ARBA" id="ARBA00022777"/>
    </source>
</evidence>
<accession>A0A6C0HXM8</accession>
<keyword evidence="3" id="KW-0237">DNA synthesis</keyword>
<evidence type="ECO:0000256" key="2">
    <source>
        <dbReference type="ARBA" id="ARBA00012118"/>
    </source>
</evidence>